<keyword evidence="3" id="KW-0067">ATP-binding</keyword>
<reference evidence="5" key="1">
    <citation type="journal article" date="2015" name="Nature">
        <title>Complex archaea that bridge the gap between prokaryotes and eukaryotes.</title>
        <authorList>
            <person name="Spang A."/>
            <person name="Saw J.H."/>
            <person name="Jorgensen S.L."/>
            <person name="Zaremba-Niedzwiedzka K."/>
            <person name="Martijn J."/>
            <person name="Lind A.E."/>
            <person name="van Eijk R."/>
            <person name="Schleper C."/>
            <person name="Guy L."/>
            <person name="Ettema T.J."/>
        </authorList>
    </citation>
    <scope>NUCLEOTIDE SEQUENCE</scope>
</reference>
<dbReference type="Gene3D" id="3.40.50.261">
    <property type="entry name" value="Succinyl-CoA synthetase domains"/>
    <property type="match status" value="2"/>
</dbReference>
<feature type="domain" description="CoA-binding" evidence="4">
    <location>
        <begin position="13"/>
        <end position="112"/>
    </location>
</feature>
<comment type="caution">
    <text evidence="5">The sequence shown here is derived from an EMBL/GenBank/DDBJ whole genome shotgun (WGS) entry which is preliminary data.</text>
</comment>
<dbReference type="Pfam" id="PF13380">
    <property type="entry name" value="CoA_binding_2"/>
    <property type="match status" value="1"/>
</dbReference>
<dbReference type="InterPro" id="IPR032875">
    <property type="entry name" value="Succ_CoA_lig_flav_dom"/>
</dbReference>
<dbReference type="GO" id="GO:0005524">
    <property type="term" value="F:ATP binding"/>
    <property type="evidence" value="ECO:0007669"/>
    <property type="project" value="UniProtKB-KW"/>
</dbReference>
<dbReference type="PANTHER" id="PTHR43334:SF1">
    <property type="entry name" value="3-HYDROXYPROPIONATE--COA LIGASE [ADP-FORMING]"/>
    <property type="match status" value="1"/>
</dbReference>
<dbReference type="AlphaFoldDB" id="A0A0F9P6K3"/>
<evidence type="ECO:0000256" key="1">
    <source>
        <dbReference type="ARBA" id="ARBA00022598"/>
    </source>
</evidence>
<dbReference type="InterPro" id="IPR051538">
    <property type="entry name" value="Acyl-CoA_Synth/Transferase"/>
</dbReference>
<dbReference type="SUPFAM" id="SSF52210">
    <property type="entry name" value="Succinyl-CoA synthetase domains"/>
    <property type="match status" value="2"/>
</dbReference>
<evidence type="ECO:0000259" key="4">
    <source>
        <dbReference type="SMART" id="SM00881"/>
    </source>
</evidence>
<proteinExistence type="predicted"/>
<dbReference type="InterPro" id="IPR016102">
    <property type="entry name" value="Succinyl-CoA_synth-like"/>
</dbReference>
<evidence type="ECO:0000256" key="3">
    <source>
        <dbReference type="ARBA" id="ARBA00022840"/>
    </source>
</evidence>
<dbReference type="Gene3D" id="3.40.50.720">
    <property type="entry name" value="NAD(P)-binding Rossmann-like Domain"/>
    <property type="match status" value="1"/>
</dbReference>
<organism evidence="5">
    <name type="scientific">marine sediment metagenome</name>
    <dbReference type="NCBI Taxonomy" id="412755"/>
    <lineage>
        <taxon>unclassified sequences</taxon>
        <taxon>metagenomes</taxon>
        <taxon>ecological metagenomes</taxon>
    </lineage>
</organism>
<dbReference type="InterPro" id="IPR003781">
    <property type="entry name" value="CoA-bd"/>
</dbReference>
<gene>
    <name evidence="5" type="ORF">LCGC14_1252490</name>
</gene>
<evidence type="ECO:0000256" key="2">
    <source>
        <dbReference type="ARBA" id="ARBA00022741"/>
    </source>
</evidence>
<dbReference type="Pfam" id="PF13607">
    <property type="entry name" value="Succ_CoA_lig"/>
    <property type="match status" value="1"/>
</dbReference>
<dbReference type="SUPFAM" id="SSF51735">
    <property type="entry name" value="NAD(P)-binding Rossmann-fold domains"/>
    <property type="match status" value="1"/>
</dbReference>
<accession>A0A0F9P6K3</accession>
<dbReference type="GO" id="GO:0016874">
    <property type="term" value="F:ligase activity"/>
    <property type="evidence" value="ECO:0007669"/>
    <property type="project" value="UniProtKB-KW"/>
</dbReference>
<protein>
    <recommendedName>
        <fullName evidence="4">CoA-binding domain-containing protein</fullName>
    </recommendedName>
</protein>
<keyword evidence="2" id="KW-0547">Nucleotide-binding</keyword>
<evidence type="ECO:0000313" key="5">
    <source>
        <dbReference type="EMBL" id="KKM89057.1"/>
    </source>
</evidence>
<dbReference type="PANTHER" id="PTHR43334">
    <property type="entry name" value="ACETATE--COA LIGASE [ADP-FORMING]"/>
    <property type="match status" value="1"/>
</dbReference>
<dbReference type="EMBL" id="LAZR01006876">
    <property type="protein sequence ID" value="KKM89057.1"/>
    <property type="molecule type" value="Genomic_DNA"/>
</dbReference>
<dbReference type="SMART" id="SM00881">
    <property type="entry name" value="CoA_binding"/>
    <property type="match status" value="1"/>
</dbReference>
<name>A0A0F9P6K3_9ZZZZ</name>
<sequence length="506" mass="56225">MNVEEKLELMKTMFNPKNVAIIGATDSMMKIGSRVLTSVLSCGFTKKIYGINPNPRYENKKILGNEVYPSLDKCPEPIDLVGVVVPPHAVVDSIKQAIENDVRTAAIITAGFGEVKNEERQNENKELVKIAEKGGLIFVGPNSMGFYSSEDKTSPIHLGFGFMIPKPGNLSIVSQSGTMGTVLCNAFQNIRYFVSSGNEASLTLEDYLEYYARDDKTKIISLFAEGLRAGSRFKEICTETTKTKPIIFLKAGITETGARAANSHTGSIAGSLDIYKSVFKQTGVILADQIEQFIYLVKGAQYLLPLPTNGRLRAGIISGGGGFVVHLTDLCTKHGINVVDLRTEPNGLKLIEEISKHLPFYWSHNNPVDLVATRDSNAYRNVTELMLKSDCFDIILTMSSTSFLDRMKLLKPLNEYGKKMVEMMMQRAGDRYEEVIESEIELCKRFPDKKIIYISFTSNMGSSSLSRYDENKIMVFGGNPENAAIVLNKLHNYQNYVNFQGKSSRI</sequence>
<keyword evidence="1" id="KW-0436">Ligase</keyword>
<dbReference type="InterPro" id="IPR036291">
    <property type="entry name" value="NAD(P)-bd_dom_sf"/>
</dbReference>